<evidence type="ECO:0000313" key="11">
    <source>
        <dbReference type="EMBL" id="QVI64071.1"/>
    </source>
</evidence>
<evidence type="ECO:0000256" key="2">
    <source>
        <dbReference type="ARBA" id="ARBA00007783"/>
    </source>
</evidence>
<protein>
    <recommendedName>
        <fullName evidence="9">Transport permease protein</fullName>
    </recommendedName>
</protein>
<gene>
    <name evidence="11" type="ORF">KG103_04020</name>
</gene>
<evidence type="ECO:0000259" key="10">
    <source>
        <dbReference type="PROSITE" id="PS51012"/>
    </source>
</evidence>
<evidence type="ECO:0000256" key="1">
    <source>
        <dbReference type="ARBA" id="ARBA00004429"/>
    </source>
</evidence>
<dbReference type="InterPro" id="IPR047817">
    <property type="entry name" value="ABC2_TM_bact-type"/>
</dbReference>
<feature type="transmembrane region" description="Helical" evidence="9">
    <location>
        <begin position="272"/>
        <end position="291"/>
    </location>
</feature>
<feature type="transmembrane region" description="Helical" evidence="9">
    <location>
        <begin position="180"/>
        <end position="202"/>
    </location>
</feature>
<dbReference type="InterPro" id="IPR013525">
    <property type="entry name" value="ABC2_TM"/>
</dbReference>
<evidence type="ECO:0000256" key="6">
    <source>
        <dbReference type="ARBA" id="ARBA00022692"/>
    </source>
</evidence>
<feature type="transmembrane region" description="Helical" evidence="9">
    <location>
        <begin position="140"/>
        <end position="160"/>
    </location>
</feature>
<dbReference type="Pfam" id="PF01061">
    <property type="entry name" value="ABC2_membrane"/>
    <property type="match status" value="1"/>
</dbReference>
<keyword evidence="12" id="KW-1185">Reference proteome</keyword>
<evidence type="ECO:0000256" key="9">
    <source>
        <dbReference type="RuleBase" id="RU361157"/>
    </source>
</evidence>
<feature type="domain" description="ABC transmembrane type-2" evidence="10">
    <location>
        <begin position="60"/>
        <end position="293"/>
    </location>
</feature>
<reference evidence="11 12" key="1">
    <citation type="submission" date="2021-05" db="EMBL/GenBank/DDBJ databases">
        <title>Novel species in genus Cellulomonas.</title>
        <authorList>
            <person name="Zhang G."/>
        </authorList>
    </citation>
    <scope>NUCLEOTIDE SEQUENCE [LARGE SCALE GENOMIC DNA]</scope>
    <source>
        <strain evidence="12">zg-ZUI222</strain>
    </source>
</reference>
<dbReference type="PROSITE" id="PS51012">
    <property type="entry name" value="ABC_TM2"/>
    <property type="match status" value="1"/>
</dbReference>
<comment type="caution">
    <text evidence="9">Lacks conserved residue(s) required for the propagation of feature annotation.</text>
</comment>
<evidence type="ECO:0000256" key="5">
    <source>
        <dbReference type="ARBA" id="ARBA00022519"/>
    </source>
</evidence>
<keyword evidence="8 9" id="KW-0472">Membrane</keyword>
<comment type="subcellular location">
    <subcellularLocation>
        <location evidence="1">Cell inner membrane</location>
        <topology evidence="1">Multi-pass membrane protein</topology>
    </subcellularLocation>
    <subcellularLocation>
        <location evidence="9">Cell membrane</location>
        <topology evidence="9">Multi-pass membrane protein</topology>
    </subcellularLocation>
</comment>
<proteinExistence type="inferred from homology"/>
<organism evidence="11 12">
    <name type="scientific">Cellulomonas wangleii</name>
    <dbReference type="NCBI Taxonomy" id="2816956"/>
    <lineage>
        <taxon>Bacteria</taxon>
        <taxon>Bacillati</taxon>
        <taxon>Actinomycetota</taxon>
        <taxon>Actinomycetes</taxon>
        <taxon>Micrococcales</taxon>
        <taxon>Cellulomonadaceae</taxon>
        <taxon>Cellulomonas</taxon>
    </lineage>
</organism>
<evidence type="ECO:0000256" key="7">
    <source>
        <dbReference type="ARBA" id="ARBA00022989"/>
    </source>
</evidence>
<keyword evidence="7 9" id="KW-1133">Transmembrane helix</keyword>
<keyword evidence="6 9" id="KW-0812">Transmembrane</keyword>
<evidence type="ECO:0000256" key="8">
    <source>
        <dbReference type="ARBA" id="ARBA00023136"/>
    </source>
</evidence>
<name>A0ABX8D9K2_9CELL</name>
<keyword evidence="3 9" id="KW-0813">Transport</keyword>
<accession>A0ABX8D9K2</accession>
<comment type="similarity">
    <text evidence="2 9">Belongs to the ABC-2 integral membrane protein family.</text>
</comment>
<evidence type="ECO:0000313" key="12">
    <source>
        <dbReference type="Proteomes" id="UP000677804"/>
    </source>
</evidence>
<evidence type="ECO:0000256" key="4">
    <source>
        <dbReference type="ARBA" id="ARBA00022475"/>
    </source>
</evidence>
<keyword evidence="4 9" id="KW-1003">Cell membrane</keyword>
<evidence type="ECO:0000256" key="3">
    <source>
        <dbReference type="ARBA" id="ARBA00022448"/>
    </source>
</evidence>
<keyword evidence="5" id="KW-0997">Cell inner membrane</keyword>
<dbReference type="PANTHER" id="PTHR30413:SF8">
    <property type="entry name" value="TRANSPORT PERMEASE PROTEIN"/>
    <property type="match status" value="1"/>
</dbReference>
<feature type="transmembrane region" description="Helical" evidence="9">
    <location>
        <begin position="214"/>
        <end position="232"/>
    </location>
</feature>
<feature type="transmembrane region" description="Helical" evidence="9">
    <location>
        <begin position="63"/>
        <end position="84"/>
    </location>
</feature>
<dbReference type="Proteomes" id="UP000677804">
    <property type="component" value="Chromosome"/>
</dbReference>
<dbReference type="EMBL" id="CP074405">
    <property type="protein sequence ID" value="QVI64071.1"/>
    <property type="molecule type" value="Genomic_DNA"/>
</dbReference>
<dbReference type="PANTHER" id="PTHR30413">
    <property type="entry name" value="INNER MEMBRANE TRANSPORT PERMEASE"/>
    <property type="match status" value="1"/>
</dbReference>
<sequence length="300" mass="33173">MLLRDGRRPLHVEPVDGTVLRPVASRPAFGEYLRLLWLRRHFIVADARAKVSTSNSGTLLGRVWLVLSPLLDAAVYLVIFGLLLRSSRGIDNFIGYLLIGVFLFRLTSRTVSTGARSLVAGRSLVRSFAFPRAALPLASVAREALAFVPTLVLLVVLILFTRPAAADTWAAPAELIGWRWLLVPLVLALQLAMNLGLTLIAARATARVPDLGQVIGVLMRFWLYGSAVFFSFDRFIDHPTLLRVVEMNPMFLVLDIVRDCLLYGQTPAWESWAVLSAWSVGLLVAGAVFFWRGEESYGSV</sequence>